<name>A0ABX7R711_9GAMM</name>
<dbReference type="InterPro" id="IPR036063">
    <property type="entry name" value="Smr_dom_sf"/>
</dbReference>
<dbReference type="Proteomes" id="UP000663207">
    <property type="component" value="Chromosome"/>
</dbReference>
<gene>
    <name evidence="2" type="ORF">JYB85_08745</name>
</gene>
<proteinExistence type="predicted"/>
<reference evidence="2 3" key="1">
    <citation type="submission" date="2021-03" db="EMBL/GenBank/DDBJ databases">
        <title>Novel species identification of genus Shewanella.</title>
        <authorList>
            <person name="Liu G."/>
            <person name="Zhang Q."/>
        </authorList>
    </citation>
    <scope>NUCLEOTIDE SEQUENCE [LARGE SCALE GENOMIC DNA]</scope>
    <source>
        <strain evidence="2 3">FJAT-52962</strain>
    </source>
</reference>
<keyword evidence="3" id="KW-1185">Reference proteome</keyword>
<dbReference type="PANTHER" id="PTHR35562">
    <property type="entry name" value="DNA ENDONUCLEASE SMRA-RELATED"/>
    <property type="match status" value="1"/>
</dbReference>
<dbReference type="SUPFAM" id="SSF160443">
    <property type="entry name" value="SMR domain-like"/>
    <property type="match status" value="1"/>
</dbReference>
<dbReference type="Pfam" id="PF01713">
    <property type="entry name" value="Smr"/>
    <property type="match status" value="1"/>
</dbReference>
<accession>A0ABX7R711</accession>
<dbReference type="RefSeq" id="WP_207381869.1">
    <property type="nucleotide sequence ID" value="NZ_CP071502.1"/>
</dbReference>
<evidence type="ECO:0000313" key="2">
    <source>
        <dbReference type="EMBL" id="QSX38865.1"/>
    </source>
</evidence>
<dbReference type="Gene3D" id="3.30.1370.110">
    <property type="match status" value="1"/>
</dbReference>
<organism evidence="2 3">
    <name type="scientific">Shewanella sedimentimangrovi</name>
    <dbReference type="NCBI Taxonomy" id="2814293"/>
    <lineage>
        <taxon>Bacteria</taxon>
        <taxon>Pseudomonadati</taxon>
        <taxon>Pseudomonadota</taxon>
        <taxon>Gammaproteobacteria</taxon>
        <taxon>Alteromonadales</taxon>
        <taxon>Shewanellaceae</taxon>
        <taxon>Shewanella</taxon>
    </lineage>
</organism>
<feature type="domain" description="Smr" evidence="1">
    <location>
        <begin position="92"/>
        <end position="165"/>
    </location>
</feature>
<dbReference type="PROSITE" id="PS50828">
    <property type="entry name" value="SMR"/>
    <property type="match status" value="1"/>
</dbReference>
<dbReference type="PANTHER" id="PTHR35562:SF2">
    <property type="entry name" value="DNA ENDONUCLEASE SMRA-RELATED"/>
    <property type="match status" value="1"/>
</dbReference>
<dbReference type="InterPro" id="IPR002625">
    <property type="entry name" value="Smr_dom"/>
</dbReference>
<dbReference type="EMBL" id="CP071502">
    <property type="protein sequence ID" value="QSX38865.1"/>
    <property type="molecule type" value="Genomic_DNA"/>
</dbReference>
<sequence length="185" mass="20694">MTDQDNALFWAEMADVVPLKQQTLPPSAPDPQEQARKCKLAQLEARLAPLEVDPTHLPPIGADVELSFCRDGVQQLVFRHLKLGKYRSKRQCDLRGMKLLDARLLLLKVIDDVIARDERNLLLVHGKGVMRSAMAAWLPQIDEVQAFHSAQLKDGGKGALYLMLEKSAQARVHSRETNSKGHGSR</sequence>
<protein>
    <submittedName>
        <fullName evidence="2">Smr/MutS family protein</fullName>
    </submittedName>
</protein>
<evidence type="ECO:0000313" key="3">
    <source>
        <dbReference type="Proteomes" id="UP000663207"/>
    </source>
</evidence>
<evidence type="ECO:0000259" key="1">
    <source>
        <dbReference type="PROSITE" id="PS50828"/>
    </source>
</evidence>